<feature type="compositionally biased region" description="Polar residues" evidence="1">
    <location>
        <begin position="331"/>
        <end position="341"/>
    </location>
</feature>
<evidence type="ECO:0000313" key="2">
    <source>
        <dbReference type="EMBL" id="MPC41222.1"/>
    </source>
</evidence>
<feature type="compositionally biased region" description="Low complexity" evidence="1">
    <location>
        <begin position="453"/>
        <end position="462"/>
    </location>
</feature>
<gene>
    <name evidence="2" type="ORF">E2C01_034809</name>
</gene>
<dbReference type="EMBL" id="VSRR010004974">
    <property type="protein sequence ID" value="MPC41222.1"/>
    <property type="molecule type" value="Genomic_DNA"/>
</dbReference>
<dbReference type="AlphaFoldDB" id="A0A5B7F3T8"/>
<organism evidence="2 3">
    <name type="scientific">Portunus trituberculatus</name>
    <name type="common">Swimming crab</name>
    <name type="synonym">Neptunus trituberculatus</name>
    <dbReference type="NCBI Taxonomy" id="210409"/>
    <lineage>
        <taxon>Eukaryota</taxon>
        <taxon>Metazoa</taxon>
        <taxon>Ecdysozoa</taxon>
        <taxon>Arthropoda</taxon>
        <taxon>Crustacea</taxon>
        <taxon>Multicrustacea</taxon>
        <taxon>Malacostraca</taxon>
        <taxon>Eumalacostraca</taxon>
        <taxon>Eucarida</taxon>
        <taxon>Decapoda</taxon>
        <taxon>Pleocyemata</taxon>
        <taxon>Brachyura</taxon>
        <taxon>Eubrachyura</taxon>
        <taxon>Portunoidea</taxon>
        <taxon>Portunidae</taxon>
        <taxon>Portuninae</taxon>
        <taxon>Portunus</taxon>
    </lineage>
</organism>
<dbReference type="Proteomes" id="UP000324222">
    <property type="component" value="Unassembled WGS sequence"/>
</dbReference>
<feature type="compositionally biased region" description="Polar residues" evidence="1">
    <location>
        <begin position="278"/>
        <end position="294"/>
    </location>
</feature>
<comment type="caution">
    <text evidence="2">The sequence shown here is derived from an EMBL/GenBank/DDBJ whole genome shotgun (WGS) entry which is preliminary data.</text>
</comment>
<evidence type="ECO:0000313" key="3">
    <source>
        <dbReference type="Proteomes" id="UP000324222"/>
    </source>
</evidence>
<evidence type="ECO:0000256" key="1">
    <source>
        <dbReference type="SAM" id="MobiDB-lite"/>
    </source>
</evidence>
<feature type="region of interest" description="Disordered" evidence="1">
    <location>
        <begin position="441"/>
        <end position="462"/>
    </location>
</feature>
<feature type="region of interest" description="Disordered" evidence="1">
    <location>
        <begin position="133"/>
        <end position="184"/>
    </location>
</feature>
<sequence length="462" mass="51231">MWGPVKAERITPRKHASNITVPRKNRRKLWWHGDYVTHQSIIYGSIYLINKTRPHTHISYKGQILIFKATANVALRITDIKAPESFKGTPAILVPDTVVYATTREKPVTPCTGEDCPNTVFCVLLPQHSGIKLPSSEAPEEPGGKDEPDTQPDTQPDVQRKGRKRLKKKKFSTSSIPPAKRSLPGNLYSYGEKLKLKIDKNWEKVCSHSPSWRNWWSSGKPLKLNKLVACTPSSPLEEDTSSSDGNSVDNGRATASAHEEGTSSSGGNDVDNDRAIATVNTISTSNDSEPTALTSNQERDNSSSSNNRRLPRFVTGRNRGDAGGVKIRASENAQEETPNQQQRRRGTNRCGQQEREQNPPNTTTRSSHPPPSTATRHPPRQGSSRHTQPTQRQCIAPRHHRKNAVCEYCSRCGHTIEECHSRAAELKQEQLLRRVIAEARQPAPAYLPPPPGLTHTGPQPSP</sequence>
<accession>A0A5B7F3T8</accession>
<keyword evidence="3" id="KW-1185">Reference proteome</keyword>
<feature type="compositionally biased region" description="Basic residues" evidence="1">
    <location>
        <begin position="161"/>
        <end position="171"/>
    </location>
</feature>
<feature type="region of interest" description="Disordered" evidence="1">
    <location>
        <begin position="232"/>
        <end position="399"/>
    </location>
</feature>
<proteinExistence type="predicted"/>
<feature type="compositionally biased region" description="Low complexity" evidence="1">
    <location>
        <begin position="358"/>
        <end position="367"/>
    </location>
</feature>
<reference evidence="2 3" key="1">
    <citation type="submission" date="2019-05" db="EMBL/GenBank/DDBJ databases">
        <title>Another draft genome of Portunus trituberculatus and its Hox gene families provides insights of decapod evolution.</title>
        <authorList>
            <person name="Jeong J.-H."/>
            <person name="Song I."/>
            <person name="Kim S."/>
            <person name="Choi T."/>
            <person name="Kim D."/>
            <person name="Ryu S."/>
            <person name="Kim W."/>
        </authorList>
    </citation>
    <scope>NUCLEOTIDE SEQUENCE [LARGE SCALE GENOMIC DNA]</scope>
    <source>
        <tissue evidence="2">Muscle</tissue>
    </source>
</reference>
<protein>
    <submittedName>
        <fullName evidence="2">Uncharacterized protein</fullName>
    </submittedName>
</protein>
<feature type="compositionally biased region" description="Polar residues" evidence="1">
    <location>
        <begin position="381"/>
        <end position="393"/>
    </location>
</feature>
<name>A0A5B7F3T8_PORTR</name>